<gene>
    <name evidence="1" type="ORF">DFL_009388</name>
</gene>
<dbReference type="GeneID" id="93591699"/>
<reference evidence="1 2" key="1">
    <citation type="submission" date="2019-01" db="EMBL/GenBank/DDBJ databases">
        <title>Intercellular communication is required for trap formation in the nematode-trapping fungus Duddingtonia flagrans.</title>
        <authorList>
            <person name="Youssar L."/>
            <person name="Wernet V."/>
            <person name="Hensel N."/>
            <person name="Hildebrandt H.-G."/>
            <person name="Fischer R."/>
        </authorList>
    </citation>
    <scope>NUCLEOTIDE SEQUENCE [LARGE SCALE GENOMIC DNA]</scope>
    <source>
        <strain evidence="1 2">CBS H-5679</strain>
    </source>
</reference>
<keyword evidence="2" id="KW-1185">Reference proteome</keyword>
<dbReference type="VEuPathDB" id="FungiDB:DFL_009388"/>
<accession>A0A436ZRZ6</accession>
<dbReference type="Proteomes" id="UP000283090">
    <property type="component" value="Unassembled WGS sequence"/>
</dbReference>
<comment type="caution">
    <text evidence="1">The sequence shown here is derived from an EMBL/GenBank/DDBJ whole genome shotgun (WGS) entry which is preliminary data.</text>
</comment>
<organism evidence="1 2">
    <name type="scientific">Arthrobotrys flagrans</name>
    <name type="common">Nematode-trapping fungus</name>
    <name type="synonym">Trichothecium flagrans</name>
    <dbReference type="NCBI Taxonomy" id="97331"/>
    <lineage>
        <taxon>Eukaryota</taxon>
        <taxon>Fungi</taxon>
        <taxon>Dikarya</taxon>
        <taxon>Ascomycota</taxon>
        <taxon>Pezizomycotina</taxon>
        <taxon>Orbiliomycetes</taxon>
        <taxon>Orbiliales</taxon>
        <taxon>Orbiliaceae</taxon>
        <taxon>Arthrobotrys</taxon>
    </lineage>
</organism>
<proteinExistence type="predicted"/>
<evidence type="ECO:0000313" key="2">
    <source>
        <dbReference type="Proteomes" id="UP000283090"/>
    </source>
</evidence>
<dbReference type="EMBL" id="SAEB01000012">
    <property type="protein sequence ID" value="RVD81526.1"/>
    <property type="molecule type" value="Genomic_DNA"/>
</dbReference>
<dbReference type="OrthoDB" id="5413944at2759"/>
<sequence>MCFFNRLRFKCGHTQTCIFQTCLIARHTRGRTYHTTCRPSKRSNRNVRTWDLLGSCENCLRLQYGGRGYFGGTGVGVPGDRYGYGVYDGEGYYSYYPAGDRFYSHGYNPRYWDRGYGYNPNDPFYNYLPRHSSPPSPLNLDECDEANCMNINTPKDIQRNFHRSGWGSPYLSSRDRTRLLDNCNHNYNYSMGYPGIDDAGRYIYQGDVDGMGMRGLSPEMVTATPLRAIEGGPEGFEGVGRRSPFVGMRGRVGHMVD</sequence>
<name>A0A436ZRZ6_ARTFL</name>
<evidence type="ECO:0000313" key="1">
    <source>
        <dbReference type="EMBL" id="RVD81526.1"/>
    </source>
</evidence>
<dbReference type="AlphaFoldDB" id="A0A436ZRZ6"/>
<protein>
    <submittedName>
        <fullName evidence="1">Uncharacterized protein</fullName>
    </submittedName>
</protein>
<dbReference type="RefSeq" id="XP_067487070.1">
    <property type="nucleotide sequence ID" value="XM_067639263.1"/>
</dbReference>